<evidence type="ECO:0000313" key="9">
    <source>
        <dbReference type="EMBL" id="CAB5059262.1"/>
    </source>
</evidence>
<feature type="transmembrane region" description="Helical" evidence="6">
    <location>
        <begin position="286"/>
        <end position="308"/>
    </location>
</feature>
<feature type="transmembrane region" description="Helical" evidence="6">
    <location>
        <begin position="260"/>
        <end position="279"/>
    </location>
</feature>
<protein>
    <submittedName>
        <fullName evidence="8">Unannotated protein</fullName>
    </submittedName>
</protein>
<evidence type="ECO:0000256" key="5">
    <source>
        <dbReference type="ARBA" id="ARBA00023136"/>
    </source>
</evidence>
<keyword evidence="5 6" id="KW-0472">Membrane</keyword>
<keyword evidence="3" id="KW-0328">Glycosyltransferase</keyword>
<evidence type="ECO:0000259" key="7">
    <source>
        <dbReference type="Pfam" id="PF00535"/>
    </source>
</evidence>
<dbReference type="PANTHER" id="PTHR43646">
    <property type="entry name" value="GLYCOSYLTRANSFERASE"/>
    <property type="match status" value="1"/>
</dbReference>
<dbReference type="InterPro" id="IPR001173">
    <property type="entry name" value="Glyco_trans_2-like"/>
</dbReference>
<dbReference type="CDD" id="cd00761">
    <property type="entry name" value="Glyco_tranf_GTA_type"/>
    <property type="match status" value="1"/>
</dbReference>
<dbReference type="InterPro" id="IPR029044">
    <property type="entry name" value="Nucleotide-diphossugar_trans"/>
</dbReference>
<dbReference type="GO" id="GO:0016757">
    <property type="term" value="F:glycosyltransferase activity"/>
    <property type="evidence" value="ECO:0007669"/>
    <property type="project" value="UniProtKB-KW"/>
</dbReference>
<accession>A0A6J6NJH1</accession>
<evidence type="ECO:0000256" key="1">
    <source>
        <dbReference type="ARBA" id="ARBA00004236"/>
    </source>
</evidence>
<dbReference type="AlphaFoldDB" id="A0A6J6NJH1"/>
<reference evidence="8" key="1">
    <citation type="submission" date="2020-05" db="EMBL/GenBank/DDBJ databases">
        <authorList>
            <person name="Chiriac C."/>
            <person name="Salcher M."/>
            <person name="Ghai R."/>
            <person name="Kavagutti S V."/>
        </authorList>
    </citation>
    <scope>NUCLEOTIDE SEQUENCE</scope>
</reference>
<evidence type="ECO:0000256" key="2">
    <source>
        <dbReference type="ARBA" id="ARBA00022475"/>
    </source>
</evidence>
<sequence length="354" mass="38873">MELSLILSGLALTLTLLNALTIKVVKNSSETVTSSVSILIPMRNEESNVVQCINSVTSQEGLRNFEVLVLDDNSEDQTSILISKFKNIKKLDGTNLPDGWLGKLWACHQLANASTGEYLVFIDADVRLSNNAVASAISKMGKWDFISPYPRQIMTGFIQRLFQPLLQWSWLASVPLFISQKLGIKSMAVANGQFLIIKRDAYFKSGGHQSVKSEVIDDIMLARQLLATGFSGGVAEASQVAICQMYKTAGELVNGYRKSLWKAFGSIFGTFVAILILFITGVAPFICAIFGSKIGLLAFGFIVLSRVISSIRTGTIPNTALLHPVAIIFLIGLIIYSWIGKLTNRLTWRDRKLS</sequence>
<gene>
    <name evidence="8" type="ORF">UFOPK2576_00082</name>
    <name evidence="9" type="ORF">UFOPK4358_00158</name>
</gene>
<dbReference type="SUPFAM" id="SSF53448">
    <property type="entry name" value="Nucleotide-diphospho-sugar transferases"/>
    <property type="match status" value="1"/>
</dbReference>
<dbReference type="EMBL" id="CAEZXQ010000004">
    <property type="protein sequence ID" value="CAB4684845.1"/>
    <property type="molecule type" value="Genomic_DNA"/>
</dbReference>
<feature type="transmembrane region" description="Helical" evidence="6">
    <location>
        <begin position="320"/>
        <end position="339"/>
    </location>
</feature>
<keyword evidence="4" id="KW-0808">Transferase</keyword>
<evidence type="ECO:0000256" key="4">
    <source>
        <dbReference type="ARBA" id="ARBA00022679"/>
    </source>
</evidence>
<dbReference type="PANTHER" id="PTHR43646:SF2">
    <property type="entry name" value="GLYCOSYLTRANSFERASE 2-LIKE DOMAIN-CONTAINING PROTEIN"/>
    <property type="match status" value="1"/>
</dbReference>
<keyword evidence="2" id="KW-1003">Cell membrane</keyword>
<name>A0A6J6NJH1_9ZZZZ</name>
<dbReference type="Gene3D" id="3.90.550.10">
    <property type="entry name" value="Spore Coat Polysaccharide Biosynthesis Protein SpsA, Chain A"/>
    <property type="match status" value="1"/>
</dbReference>
<evidence type="ECO:0000256" key="6">
    <source>
        <dbReference type="SAM" id="Phobius"/>
    </source>
</evidence>
<evidence type="ECO:0000256" key="3">
    <source>
        <dbReference type="ARBA" id="ARBA00022676"/>
    </source>
</evidence>
<comment type="subcellular location">
    <subcellularLocation>
        <location evidence="1">Cell membrane</location>
    </subcellularLocation>
</comment>
<evidence type="ECO:0000313" key="8">
    <source>
        <dbReference type="EMBL" id="CAB4684845.1"/>
    </source>
</evidence>
<dbReference type="Pfam" id="PF00535">
    <property type="entry name" value="Glycos_transf_2"/>
    <property type="match status" value="1"/>
</dbReference>
<organism evidence="8">
    <name type="scientific">freshwater metagenome</name>
    <dbReference type="NCBI Taxonomy" id="449393"/>
    <lineage>
        <taxon>unclassified sequences</taxon>
        <taxon>metagenomes</taxon>
        <taxon>ecological metagenomes</taxon>
    </lineage>
</organism>
<keyword evidence="6" id="KW-1133">Transmembrane helix</keyword>
<feature type="domain" description="Glycosyltransferase 2-like" evidence="7">
    <location>
        <begin position="37"/>
        <end position="200"/>
    </location>
</feature>
<proteinExistence type="predicted"/>
<keyword evidence="6" id="KW-0812">Transmembrane</keyword>
<dbReference type="GO" id="GO:0005886">
    <property type="term" value="C:plasma membrane"/>
    <property type="evidence" value="ECO:0007669"/>
    <property type="project" value="UniProtKB-SubCell"/>
</dbReference>
<dbReference type="EMBL" id="CAFBQQ010000009">
    <property type="protein sequence ID" value="CAB5059262.1"/>
    <property type="molecule type" value="Genomic_DNA"/>
</dbReference>